<keyword evidence="5" id="KW-0812">Transmembrane</keyword>
<keyword evidence="4" id="KW-0503">Monooxygenase</keyword>
<dbReference type="InterPro" id="IPR036396">
    <property type="entry name" value="Cyt_P450_sf"/>
</dbReference>
<dbReference type="SUPFAM" id="SSF48264">
    <property type="entry name" value="Cytochrome P450"/>
    <property type="match status" value="1"/>
</dbReference>
<keyword evidence="5" id="KW-1133">Transmembrane helix</keyword>
<keyword evidence="5" id="KW-0472">Membrane</keyword>
<dbReference type="PANTHER" id="PTHR46300:SF2">
    <property type="entry name" value="CYTOCHROME P450 MONOOXYGENASE ALNH-RELATED"/>
    <property type="match status" value="1"/>
</dbReference>
<keyword evidence="3" id="KW-0408">Iron</keyword>
<keyword evidence="7" id="KW-1185">Reference proteome</keyword>
<dbReference type="GO" id="GO:0005506">
    <property type="term" value="F:iron ion binding"/>
    <property type="evidence" value="ECO:0007669"/>
    <property type="project" value="InterPro"/>
</dbReference>
<keyword evidence="1" id="KW-0479">Metal-binding</keyword>
<proteinExistence type="predicted"/>
<dbReference type="Gene3D" id="1.10.630.10">
    <property type="entry name" value="Cytochrome P450"/>
    <property type="match status" value="1"/>
</dbReference>
<evidence type="ECO:0000256" key="4">
    <source>
        <dbReference type="ARBA" id="ARBA00023033"/>
    </source>
</evidence>
<sequence>MENLKNILTTVNWNDRNTIFATVAAVASVAVAVQLLTTSLTKPLLPLPPSPKGRLPVLGHLLAVSTSSHLTFTEWSKQLGPIFSIQLGSQTWIILTSSKVIRDLVDLRGSIYSDRHNNPIADILSRNGEMYGFAKNGDYLRMWRRLTNNTISKSKLQANFNHVFDRESRELLARLLRDGARLDGVDVDDVTYLYTINVMLSILYNRRCATSSDPLVQEIRGISNDFIEFGSDIFLNFFPILITFFAGKKRRATALQDRLVLYIESLVEEVRQKLAKGEQIPCVAAEFVKVQEKEGITDMGGWLIGEAYIFYYHSRLPVIQTCGGFTLAGVDNSAILLMNSAIILANHPEIQDRVHHELFATVGPDRLPEQSDAEKTPYVEAFLLEMFRFRPPGFFGIPHCSTEDDVYEGYRIP</sequence>
<dbReference type="InterPro" id="IPR050364">
    <property type="entry name" value="Cytochrome_P450_fung"/>
</dbReference>
<reference evidence="6 7" key="1">
    <citation type="journal article" date="2018" name="New Phytol.">
        <title>Phylogenomics of Endogonaceae and evolution of mycorrhizas within Mucoromycota.</title>
        <authorList>
            <person name="Chang Y."/>
            <person name="Desiro A."/>
            <person name="Na H."/>
            <person name="Sandor L."/>
            <person name="Lipzen A."/>
            <person name="Clum A."/>
            <person name="Barry K."/>
            <person name="Grigoriev I.V."/>
            <person name="Martin F.M."/>
            <person name="Stajich J.E."/>
            <person name="Smith M.E."/>
            <person name="Bonito G."/>
            <person name="Spatafora J.W."/>
        </authorList>
    </citation>
    <scope>NUCLEOTIDE SEQUENCE [LARGE SCALE GENOMIC DNA]</scope>
    <source>
        <strain evidence="6 7">GMNB39</strain>
    </source>
</reference>
<evidence type="ECO:0000313" key="6">
    <source>
        <dbReference type="EMBL" id="RUP50758.1"/>
    </source>
</evidence>
<dbReference type="Pfam" id="PF00067">
    <property type="entry name" value="p450"/>
    <property type="match status" value="1"/>
</dbReference>
<feature type="transmembrane region" description="Helical" evidence="5">
    <location>
        <begin position="18"/>
        <end position="37"/>
    </location>
</feature>
<dbReference type="GO" id="GO:0020037">
    <property type="term" value="F:heme binding"/>
    <property type="evidence" value="ECO:0007669"/>
    <property type="project" value="InterPro"/>
</dbReference>
<evidence type="ECO:0000256" key="1">
    <source>
        <dbReference type="ARBA" id="ARBA00022723"/>
    </source>
</evidence>
<accession>A0A433DIS2</accession>
<evidence type="ECO:0000313" key="7">
    <source>
        <dbReference type="Proteomes" id="UP000268093"/>
    </source>
</evidence>
<organism evidence="6 7">
    <name type="scientific">Jimgerdemannia flammicorona</name>
    <dbReference type="NCBI Taxonomy" id="994334"/>
    <lineage>
        <taxon>Eukaryota</taxon>
        <taxon>Fungi</taxon>
        <taxon>Fungi incertae sedis</taxon>
        <taxon>Mucoromycota</taxon>
        <taxon>Mucoromycotina</taxon>
        <taxon>Endogonomycetes</taxon>
        <taxon>Endogonales</taxon>
        <taxon>Endogonaceae</taxon>
        <taxon>Jimgerdemannia</taxon>
    </lineage>
</organism>
<dbReference type="AlphaFoldDB" id="A0A433DIS2"/>
<dbReference type="OrthoDB" id="1103324at2759"/>
<evidence type="ECO:0000256" key="5">
    <source>
        <dbReference type="SAM" id="Phobius"/>
    </source>
</evidence>
<dbReference type="PANTHER" id="PTHR46300">
    <property type="entry name" value="P450, PUTATIVE (EUROFUNG)-RELATED-RELATED"/>
    <property type="match status" value="1"/>
</dbReference>
<name>A0A433DIS2_9FUNG</name>
<gene>
    <name evidence="6" type="ORF">BC936DRAFT_137787</name>
</gene>
<keyword evidence="2" id="KW-0560">Oxidoreductase</keyword>
<comment type="caution">
    <text evidence="6">The sequence shown here is derived from an EMBL/GenBank/DDBJ whole genome shotgun (WGS) entry which is preliminary data.</text>
</comment>
<dbReference type="InterPro" id="IPR002401">
    <property type="entry name" value="Cyt_P450_E_grp-I"/>
</dbReference>
<evidence type="ECO:0000256" key="3">
    <source>
        <dbReference type="ARBA" id="ARBA00023004"/>
    </source>
</evidence>
<dbReference type="Proteomes" id="UP000268093">
    <property type="component" value="Unassembled WGS sequence"/>
</dbReference>
<dbReference type="PRINTS" id="PR00463">
    <property type="entry name" value="EP450I"/>
</dbReference>
<dbReference type="InterPro" id="IPR001128">
    <property type="entry name" value="Cyt_P450"/>
</dbReference>
<dbReference type="GO" id="GO:0004497">
    <property type="term" value="F:monooxygenase activity"/>
    <property type="evidence" value="ECO:0007669"/>
    <property type="project" value="UniProtKB-KW"/>
</dbReference>
<protein>
    <submittedName>
        <fullName evidence="6">Cytochrome P450</fullName>
    </submittedName>
</protein>
<evidence type="ECO:0000256" key="2">
    <source>
        <dbReference type="ARBA" id="ARBA00023002"/>
    </source>
</evidence>
<dbReference type="GO" id="GO:0016705">
    <property type="term" value="F:oxidoreductase activity, acting on paired donors, with incorporation or reduction of molecular oxygen"/>
    <property type="evidence" value="ECO:0007669"/>
    <property type="project" value="InterPro"/>
</dbReference>
<dbReference type="EMBL" id="RBNI01001194">
    <property type="protein sequence ID" value="RUP50758.1"/>
    <property type="molecule type" value="Genomic_DNA"/>
</dbReference>